<sequence>MSKPKIEIEKIDALRNAFNAMYVSHQEISVGDIVILHPSVPGIFKVPTEERPGIVTKFLPKPMYAYEMADDTRPSHPSSAIQYDCVINIINDDGEIVPFLMDSRRLLKVN</sequence>
<evidence type="ECO:0000313" key="2">
    <source>
        <dbReference type="Proteomes" id="UP000030324"/>
    </source>
</evidence>
<accession>A0A0A0YU52</accession>
<keyword evidence="2" id="KW-1185">Reference proteome</keyword>
<reference evidence="1 2" key="1">
    <citation type="journal article" date="2015" name="Genome Announc.">
        <title>Complete Genome Sequence of Enterotoxigenic Escherichia coli N4-Like Podophage Pollock.</title>
        <authorList>
            <person name="Patel R.S."/>
            <person name="Lessor L.E."/>
            <person name="Hernandez A.C."/>
            <person name="Kuty Everett G.F."/>
        </authorList>
    </citation>
    <scope>NUCLEOTIDE SEQUENCE [LARGE SCALE GENOMIC DNA]</scope>
</reference>
<dbReference type="RefSeq" id="YP_009152130.1">
    <property type="nucleotide sequence ID" value="NC_027381.1"/>
</dbReference>
<organism evidence="1 2">
    <name type="scientific">Escherichia phage Pollock</name>
    <dbReference type="NCBI Taxonomy" id="1540097"/>
    <lineage>
        <taxon>Viruses</taxon>
        <taxon>Duplodnaviria</taxon>
        <taxon>Heunggongvirae</taxon>
        <taxon>Uroviricota</taxon>
        <taxon>Caudoviricetes</taxon>
        <taxon>Schitoviridae</taxon>
        <taxon>Humphriesvirinae</taxon>
        <taxon>Pollockvirus</taxon>
        <taxon>Pollockvirus pollock</taxon>
    </lineage>
</organism>
<proteinExistence type="predicted"/>
<dbReference type="OrthoDB" id="25116at10239"/>
<name>A0A0A0YU52_9CAUD</name>
<dbReference type="Proteomes" id="UP000030324">
    <property type="component" value="Segment"/>
</dbReference>
<dbReference type="KEGG" id="vg:24724566"/>
<protein>
    <submittedName>
        <fullName evidence="1">Uncharacterized protein</fullName>
    </submittedName>
</protein>
<dbReference type="EMBL" id="KM236242">
    <property type="protein sequence ID" value="AIX12388.1"/>
    <property type="molecule type" value="Genomic_DNA"/>
</dbReference>
<evidence type="ECO:0000313" key="1">
    <source>
        <dbReference type="EMBL" id="AIX12388.1"/>
    </source>
</evidence>
<gene>
    <name evidence="1" type="ORF">CPT_Pollock29</name>
</gene>
<dbReference type="GeneID" id="24724566"/>